<feature type="domain" description="Phage tail assembly chaperone-like" evidence="1">
    <location>
        <begin position="153"/>
        <end position="193"/>
    </location>
</feature>
<feature type="non-terminal residue" evidence="2">
    <location>
        <position position="198"/>
    </location>
</feature>
<dbReference type="Gene3D" id="6.10.140.1310">
    <property type="match status" value="1"/>
</dbReference>
<evidence type="ECO:0000259" key="1">
    <source>
        <dbReference type="Pfam" id="PF16778"/>
    </source>
</evidence>
<feature type="non-terminal residue" evidence="2">
    <location>
        <position position="1"/>
    </location>
</feature>
<protein>
    <recommendedName>
        <fullName evidence="1">Phage tail assembly chaperone-like domain-containing protein</fullName>
    </recommendedName>
</protein>
<gene>
    <name evidence="2" type="ORF">METZ01_LOCUS475697</name>
</gene>
<dbReference type="EMBL" id="UINC01202846">
    <property type="protein sequence ID" value="SVE22843.1"/>
    <property type="molecule type" value="Genomic_DNA"/>
</dbReference>
<name>A0A383BSQ0_9ZZZZ</name>
<proteinExistence type="predicted"/>
<evidence type="ECO:0000313" key="2">
    <source>
        <dbReference type="EMBL" id="SVE22843.1"/>
    </source>
</evidence>
<dbReference type="InterPro" id="IPR031893">
    <property type="entry name" value="Phage_tail_APC"/>
</dbReference>
<organism evidence="2">
    <name type="scientific">marine metagenome</name>
    <dbReference type="NCBI Taxonomy" id="408172"/>
    <lineage>
        <taxon>unclassified sequences</taxon>
        <taxon>metagenomes</taxon>
        <taxon>ecological metagenomes</taxon>
    </lineage>
</organism>
<accession>A0A383BSQ0</accession>
<dbReference type="AlphaFoldDB" id="A0A383BSQ0"/>
<dbReference type="Pfam" id="PF16778">
    <property type="entry name" value="Phage_tail_APC"/>
    <property type="match status" value="1"/>
</dbReference>
<sequence length="198" mass="21969">VAKTITYKIPNERYGTDDSEGKTASVEYNGPDTLVCWVINNEPKTRVVDSFAKEDVPDRPTPLNYTAVEIDATASDENAVRVALIYGGIPVQMQLEVDNGVAEIPNKHIADPTDIREVYSKPKAIEDCIDLDTMEWTPLAYRTGNVPNRTDENLRQIRNGLLDTSDQKMVADMPAGLAAEWTTYRQTLRDLPALTAAI</sequence>
<reference evidence="2" key="1">
    <citation type="submission" date="2018-05" db="EMBL/GenBank/DDBJ databases">
        <authorList>
            <person name="Lanie J.A."/>
            <person name="Ng W.-L."/>
            <person name="Kazmierczak K.M."/>
            <person name="Andrzejewski T.M."/>
            <person name="Davidsen T.M."/>
            <person name="Wayne K.J."/>
            <person name="Tettelin H."/>
            <person name="Glass J.I."/>
            <person name="Rusch D."/>
            <person name="Podicherti R."/>
            <person name="Tsui H.-C.T."/>
            <person name="Winkler M.E."/>
        </authorList>
    </citation>
    <scope>NUCLEOTIDE SEQUENCE</scope>
</reference>